<reference evidence="3 4" key="1">
    <citation type="submission" date="2018-11" db="EMBL/GenBank/DDBJ databases">
        <title>Genomic Encyclopedia of Type Strains, Phase IV (KMG-IV): sequencing the most valuable type-strain genomes for metagenomic binning, comparative biology and taxonomic classification.</title>
        <authorList>
            <person name="Goeker M."/>
        </authorList>
    </citation>
    <scope>NUCLEOTIDE SEQUENCE [LARGE SCALE GENOMIC DNA]</scope>
    <source>
        <strain evidence="3 4">DSM 100316</strain>
    </source>
</reference>
<evidence type="ECO:0000256" key="1">
    <source>
        <dbReference type="ARBA" id="ARBA00023002"/>
    </source>
</evidence>
<dbReference type="InterPro" id="IPR020904">
    <property type="entry name" value="Sc_DH/Rdtase_CS"/>
</dbReference>
<evidence type="ECO:0000313" key="3">
    <source>
        <dbReference type="EMBL" id="ROR99008.1"/>
    </source>
</evidence>
<dbReference type="Pfam" id="PF00106">
    <property type="entry name" value="adh_short"/>
    <property type="match status" value="1"/>
</dbReference>
<dbReference type="SUPFAM" id="SSF51735">
    <property type="entry name" value="NAD(P)-binding Rossmann-fold domains"/>
    <property type="match status" value="1"/>
</dbReference>
<dbReference type="PANTHER" id="PTHR43157:SF31">
    <property type="entry name" value="PHOSPHATIDYLINOSITOL-GLYCAN BIOSYNTHESIS CLASS F PROTEIN"/>
    <property type="match status" value="1"/>
</dbReference>
<organism evidence="3 4">
    <name type="scientific">Sinobacterium caligoides</name>
    <dbReference type="NCBI Taxonomy" id="933926"/>
    <lineage>
        <taxon>Bacteria</taxon>
        <taxon>Pseudomonadati</taxon>
        <taxon>Pseudomonadota</taxon>
        <taxon>Gammaproteobacteria</taxon>
        <taxon>Cellvibrionales</taxon>
        <taxon>Spongiibacteraceae</taxon>
        <taxon>Sinobacterium</taxon>
    </lineage>
</organism>
<dbReference type="InterPro" id="IPR036291">
    <property type="entry name" value="NAD(P)-bd_dom_sf"/>
</dbReference>
<keyword evidence="4" id="KW-1185">Reference proteome</keyword>
<proteinExistence type="inferred from homology"/>
<evidence type="ECO:0000313" key="4">
    <source>
        <dbReference type="Proteomes" id="UP000275394"/>
    </source>
</evidence>
<dbReference type="EMBL" id="RKHR01000006">
    <property type="protein sequence ID" value="ROR99008.1"/>
    <property type="molecule type" value="Genomic_DNA"/>
</dbReference>
<dbReference type="PRINTS" id="PR00081">
    <property type="entry name" value="GDHRDH"/>
</dbReference>
<accession>A0A3N2DHB8</accession>
<comment type="caution">
    <text evidence="3">The sequence shown here is derived from an EMBL/GenBank/DDBJ whole genome shotgun (WGS) entry which is preliminary data.</text>
</comment>
<comment type="similarity">
    <text evidence="2">Belongs to the short-chain dehydrogenases/reductases (SDR) family.</text>
</comment>
<dbReference type="PROSITE" id="PS00061">
    <property type="entry name" value="ADH_SHORT"/>
    <property type="match status" value="1"/>
</dbReference>
<dbReference type="RefSeq" id="WP_123713573.1">
    <property type="nucleotide sequence ID" value="NZ_RKHR01000006.1"/>
</dbReference>
<evidence type="ECO:0000256" key="2">
    <source>
        <dbReference type="RuleBase" id="RU000363"/>
    </source>
</evidence>
<dbReference type="GO" id="GO:0016491">
    <property type="term" value="F:oxidoreductase activity"/>
    <property type="evidence" value="ECO:0007669"/>
    <property type="project" value="UniProtKB-KW"/>
</dbReference>
<dbReference type="Proteomes" id="UP000275394">
    <property type="component" value="Unassembled WGS sequence"/>
</dbReference>
<sequence>MEKIVISGVTSGFGIEWLYELDKDKQAEFFILARNKAKFDAIVAARPLKNTAHFINCDFSALKSIESAAEKVSALTDSVDILINNAGVWSGDNIELSQDNIEMTFAVNQLAPYLLTGNLLPLLHRGKKSAIINTASFRHSDAKINRNDIEVKSDYNSELAYCNSKLYSILFTKQLAGLLKDTSISVNCFDPGIVDTPMLKQGFPKKLNFLYPFVRRFIARTPKKGAETGVYLANNTAGDNVSGQYFKDKKIKKVSSLASDPSLAKWLWSESERLSGYSYPSLAD</sequence>
<dbReference type="PRINTS" id="PR00080">
    <property type="entry name" value="SDRFAMILY"/>
</dbReference>
<name>A0A3N2DHB8_9GAMM</name>
<dbReference type="Gene3D" id="3.40.50.720">
    <property type="entry name" value="NAD(P)-binding Rossmann-like Domain"/>
    <property type="match status" value="1"/>
</dbReference>
<protein>
    <submittedName>
        <fullName evidence="3">NAD(P)-dependent dehydrogenase (Short-subunit alcohol dehydrogenase family)</fullName>
    </submittedName>
</protein>
<dbReference type="PANTHER" id="PTHR43157">
    <property type="entry name" value="PHOSPHATIDYLINOSITOL-GLYCAN BIOSYNTHESIS CLASS F PROTEIN-RELATED"/>
    <property type="match status" value="1"/>
</dbReference>
<dbReference type="InterPro" id="IPR002347">
    <property type="entry name" value="SDR_fam"/>
</dbReference>
<keyword evidence="1" id="KW-0560">Oxidoreductase</keyword>
<dbReference type="AlphaFoldDB" id="A0A3N2DHB8"/>
<dbReference type="OrthoDB" id="5786478at2"/>
<gene>
    <name evidence="3" type="ORF">EDC56_3248</name>
</gene>